<evidence type="ECO:0000313" key="2">
    <source>
        <dbReference type="Proteomes" id="UP001162992"/>
    </source>
</evidence>
<proteinExistence type="predicted"/>
<comment type="caution">
    <text evidence="1">The sequence shown here is derived from an EMBL/GenBank/DDBJ whole genome shotgun (WGS) entry which is preliminary data.</text>
</comment>
<gene>
    <name evidence="1" type="ORF">O6H91_22G013100</name>
</gene>
<evidence type="ECO:0000313" key="1">
    <source>
        <dbReference type="EMBL" id="KAJ7515438.1"/>
    </source>
</evidence>
<keyword evidence="2" id="KW-1185">Reference proteome</keyword>
<dbReference type="Proteomes" id="UP001162992">
    <property type="component" value="Chromosome 22"/>
</dbReference>
<protein>
    <submittedName>
        <fullName evidence="1">Uncharacterized protein</fullName>
    </submittedName>
</protein>
<name>A0ACC2AD38_DIPCM</name>
<reference evidence="2" key="1">
    <citation type="journal article" date="2024" name="Proc. Natl. Acad. Sci. U.S.A.">
        <title>Extraordinary preservation of gene collinearity over three hundred million years revealed in homosporous lycophytes.</title>
        <authorList>
            <person name="Li C."/>
            <person name="Wickell D."/>
            <person name="Kuo L.Y."/>
            <person name="Chen X."/>
            <person name="Nie B."/>
            <person name="Liao X."/>
            <person name="Peng D."/>
            <person name="Ji J."/>
            <person name="Jenkins J."/>
            <person name="Williams M."/>
            <person name="Shu S."/>
            <person name="Plott C."/>
            <person name="Barry K."/>
            <person name="Rajasekar S."/>
            <person name="Grimwood J."/>
            <person name="Han X."/>
            <person name="Sun S."/>
            <person name="Hou Z."/>
            <person name="He W."/>
            <person name="Dai G."/>
            <person name="Sun C."/>
            <person name="Schmutz J."/>
            <person name="Leebens-Mack J.H."/>
            <person name="Li F.W."/>
            <person name="Wang L."/>
        </authorList>
    </citation>
    <scope>NUCLEOTIDE SEQUENCE [LARGE SCALE GENOMIC DNA]</scope>
    <source>
        <strain evidence="2">cv. PW_Plant_1</strain>
    </source>
</reference>
<sequence>MEVEAKKRAMDLRTDHSLVPQNHIFVAPWSNNKNEIIVDFEDASVSSDRAVLRENLVREWDICLKRNTTKRTVVISNPSLKVSDLCAIVLQSIAKAKANQCILKEFLELFLTKTTELGVVAVAVPGDENFRRISNFVEADNPFCGKMWDEFQLVLRNYEEMNEHLQRRRSARRTCRSARKILRASAVLTVAGCASLVLIPLAGALTLLTALVAGPLAITIPSQALSVYRIILRPVRRKRVNTRWRQLNSAARGTFVVKHSLQTMNLFVTRLKNEIEYSKNQLRFFLEHTDDDQIVRDIWEQLQRNQETFTLLLNDLEESIISEWA</sequence>
<organism evidence="1 2">
    <name type="scientific">Diphasiastrum complanatum</name>
    <name type="common">Issler's clubmoss</name>
    <name type="synonym">Lycopodium complanatum</name>
    <dbReference type="NCBI Taxonomy" id="34168"/>
    <lineage>
        <taxon>Eukaryota</taxon>
        <taxon>Viridiplantae</taxon>
        <taxon>Streptophyta</taxon>
        <taxon>Embryophyta</taxon>
        <taxon>Tracheophyta</taxon>
        <taxon>Lycopodiopsida</taxon>
        <taxon>Lycopodiales</taxon>
        <taxon>Lycopodiaceae</taxon>
        <taxon>Lycopodioideae</taxon>
        <taxon>Diphasiastrum</taxon>
    </lineage>
</organism>
<accession>A0ACC2AD38</accession>
<dbReference type="EMBL" id="CM055113">
    <property type="protein sequence ID" value="KAJ7515438.1"/>
    <property type="molecule type" value="Genomic_DNA"/>
</dbReference>